<evidence type="ECO:0000256" key="2">
    <source>
        <dbReference type="SAM" id="MobiDB-lite"/>
    </source>
</evidence>
<accession>A0ABR3GIF8</accession>
<keyword evidence="1" id="KW-0547">Nucleotide-binding</keyword>
<gene>
    <name evidence="5" type="ORF">Q9L58_005338</name>
</gene>
<organism evidence="5 6">
    <name type="scientific">Discina gigas</name>
    <dbReference type="NCBI Taxonomy" id="1032678"/>
    <lineage>
        <taxon>Eukaryota</taxon>
        <taxon>Fungi</taxon>
        <taxon>Dikarya</taxon>
        <taxon>Ascomycota</taxon>
        <taxon>Pezizomycotina</taxon>
        <taxon>Pezizomycetes</taxon>
        <taxon>Pezizales</taxon>
        <taxon>Discinaceae</taxon>
        <taxon>Discina</taxon>
    </lineage>
</organism>
<dbReference type="Gene3D" id="3.40.50.300">
    <property type="entry name" value="P-loop containing nucleotide triphosphate hydrolases"/>
    <property type="match status" value="2"/>
</dbReference>
<dbReference type="CDD" id="cd17936">
    <property type="entry name" value="EEXXEc_NFX1"/>
    <property type="match status" value="1"/>
</dbReference>
<dbReference type="Pfam" id="PF13086">
    <property type="entry name" value="AAA_11"/>
    <property type="match status" value="1"/>
</dbReference>
<dbReference type="InterPro" id="IPR041677">
    <property type="entry name" value="DNA2/NAM7_AAA_11"/>
</dbReference>
<keyword evidence="1" id="KW-0347">Helicase</keyword>
<evidence type="ECO:0000259" key="3">
    <source>
        <dbReference type="Pfam" id="PF13086"/>
    </source>
</evidence>
<protein>
    <recommendedName>
        <fullName evidence="7">P-loop containing nucleoside triphosphate hydrolase protein</fullName>
    </recommendedName>
</protein>
<evidence type="ECO:0000313" key="6">
    <source>
        <dbReference type="Proteomes" id="UP001447188"/>
    </source>
</evidence>
<keyword evidence="6" id="KW-1185">Reference proteome</keyword>
<reference evidence="5 6" key="1">
    <citation type="submission" date="2024-02" db="EMBL/GenBank/DDBJ databases">
        <title>Discinaceae phylogenomics.</title>
        <authorList>
            <person name="Dirks A.C."/>
            <person name="James T.Y."/>
        </authorList>
    </citation>
    <scope>NUCLEOTIDE SEQUENCE [LARGE SCALE GENOMIC DNA]</scope>
    <source>
        <strain evidence="5 6">ACD0624</strain>
    </source>
</reference>
<dbReference type="InterPro" id="IPR027417">
    <property type="entry name" value="P-loop_NTPase"/>
</dbReference>
<dbReference type="CDD" id="cd18808">
    <property type="entry name" value="SF1_C_Upf1"/>
    <property type="match status" value="1"/>
</dbReference>
<dbReference type="PANTHER" id="PTHR10887">
    <property type="entry name" value="DNA2/NAM7 HELICASE FAMILY"/>
    <property type="match status" value="1"/>
</dbReference>
<dbReference type="Pfam" id="PF13087">
    <property type="entry name" value="AAA_12"/>
    <property type="match status" value="1"/>
</dbReference>
<dbReference type="InterPro" id="IPR047187">
    <property type="entry name" value="SF1_C_Upf1"/>
</dbReference>
<evidence type="ECO:0000313" key="5">
    <source>
        <dbReference type="EMBL" id="KAL0635704.1"/>
    </source>
</evidence>
<feature type="domain" description="DNA2/NAM7 helicase helicase" evidence="3">
    <location>
        <begin position="555"/>
        <end position="881"/>
    </location>
</feature>
<proteinExistence type="predicted"/>
<evidence type="ECO:0000259" key="4">
    <source>
        <dbReference type="Pfam" id="PF13087"/>
    </source>
</evidence>
<dbReference type="SUPFAM" id="SSF52540">
    <property type="entry name" value="P-loop containing nucleoside triphosphate hydrolases"/>
    <property type="match status" value="1"/>
</dbReference>
<comment type="caution">
    <text evidence="5">The sequence shown here is derived from an EMBL/GenBank/DDBJ whole genome shotgun (WGS) entry which is preliminary data.</text>
</comment>
<dbReference type="EMBL" id="JBBBZM010000064">
    <property type="protein sequence ID" value="KAL0635704.1"/>
    <property type="molecule type" value="Genomic_DNA"/>
</dbReference>
<evidence type="ECO:0000256" key="1">
    <source>
        <dbReference type="ARBA" id="ARBA00022806"/>
    </source>
</evidence>
<sequence>MAGMRFVWEEALSILEGLDPNLIQNIAKRLVGTNNIGRQYIEQVVNHDYPGSPDTDYLASSIPFLLFMTHPEVVNSLSIDRQVGTLYNYLYGTNGTKAVQFFGNLAEQLRNESNPTNRISRAWNSGLLGNPPSFSKALASTVECLRHTMRRNQNSGFSEDFRVVAEAFCILANLVPRHDEFYNSVDASLREIIGIHRQLNLIIERPALVAQDAGDNHVMSSFPAEIDFPGYLSNDGPRHDNDSVAIHEIQLLPTLSEIMSERKDYLPFKDPSQPHFLTGVDRHLDVHFRLLRHDYIAAIKNAVGMVFDLLKLPQQQRNAAFQSVTRKIIQCFIYTDVHVATAKFDRQGLQLGLEFLQPPPIVSRPPKEQEDWWNEQKRFERGTLACLVTSIKKAPRATFLVICEREKGYWVGDDPASRKYGCVYVQVVESKKRGEDVDFLLGQLSPFAEPATQILLEFPGIIPATFIPVLQNLQDLSQQGTLPLSRWISPEPEGILTGPATSQIDNLPPAYSRSGEFRWDLKPILKNQSEKYFLSSTTQSDDTRILEALETMTNLDRGQSKALITGLTKEISLIQGPPGTGKSYVGVQLVRVLLHNKPRTNIGPIVCVCSTNHALDQFLENLLEVGINKIIRVGGQSKSTELEGKNLRVVVRASTKITRCERNKISYYRSALSQIQERAEELCREILRRPGSWGAVKDILEAEFPKLYSQFDIPSVDGFEQARSPEETWDKWRGGRARNGGNLGSNETQDSDWEAISNCENIESIPYHERARFVRYLSKIAAASPAARLAALAEGQAVEMAELRAQQQDVERRCLDQADVIGVTTTGLARQVKLLSRVTAKVVICEEAGEVLEGHLINALLPTCQHLIQIGDHEQLRPQIKTYDLSLESNQGKAFRLDESMFERLVREKTILPAQLNVQRRMRPGISTLVRNTLYEDLEDHPLTSGYPDVIGMRQNIFWLNHTYPEAGVNNSLTKSHSNDWEVKMTHGLVRHLVRQGHYESKDIAVLTPYTGQLQKLRRELGASFEVVLSDRDEEALNRDNLGITDIEIGPSPDKATAKRTSLAEAIRVGTVDNFQGEEAKIVIISFVRSNRERKVGFLKTTNRINVLLSRAKHGMYIIGDAETASSVPMWRDVCQMLCDVGAIGNQLELTSYASPPKEVVTYLAINGLIVAATDASASATPIECTKLLRVLSHAIFSSLSVNTRAK</sequence>
<keyword evidence="1" id="KW-0378">Hydrolase</keyword>
<dbReference type="InterPro" id="IPR045055">
    <property type="entry name" value="DNA2/NAM7-like"/>
</dbReference>
<feature type="region of interest" description="Disordered" evidence="2">
    <location>
        <begin position="725"/>
        <end position="750"/>
    </location>
</feature>
<dbReference type="PANTHER" id="PTHR10887:SF445">
    <property type="entry name" value="NFX1-TYPE ZINC FINGER-CONTAINING PROTEIN 1"/>
    <property type="match status" value="1"/>
</dbReference>
<evidence type="ECO:0008006" key="7">
    <source>
        <dbReference type="Google" id="ProtNLM"/>
    </source>
</evidence>
<keyword evidence="1" id="KW-0067">ATP-binding</keyword>
<feature type="domain" description="DNA2/NAM7 helicase-like C-terminal" evidence="4">
    <location>
        <begin position="897"/>
        <end position="1122"/>
    </location>
</feature>
<dbReference type="Proteomes" id="UP001447188">
    <property type="component" value="Unassembled WGS sequence"/>
</dbReference>
<dbReference type="InterPro" id="IPR041679">
    <property type="entry name" value="DNA2/NAM7-like_C"/>
</dbReference>
<name>A0ABR3GIF8_9PEZI</name>